<dbReference type="GO" id="GO:0005739">
    <property type="term" value="C:mitochondrion"/>
    <property type="evidence" value="ECO:0007669"/>
    <property type="project" value="TreeGrafter"/>
</dbReference>
<dbReference type="Pfam" id="PF02668">
    <property type="entry name" value="TauD"/>
    <property type="match status" value="1"/>
</dbReference>
<dbReference type="EC" id="1.14.11.8" evidence="5"/>
<proteinExistence type="inferred from homology"/>
<keyword evidence="10" id="KW-0408">Iron</keyword>
<keyword evidence="8 18" id="KW-0223">Dioxygenase</keyword>
<dbReference type="InterPro" id="IPR042098">
    <property type="entry name" value="TauD-like_sf"/>
</dbReference>
<dbReference type="InterPro" id="IPR038492">
    <property type="entry name" value="GBBH-like_N_sf"/>
</dbReference>
<organism evidence="18 19">
    <name type="scientific">Cephalotrichum gorgonifer</name>
    <dbReference type="NCBI Taxonomy" id="2041049"/>
    <lineage>
        <taxon>Eukaryota</taxon>
        <taxon>Fungi</taxon>
        <taxon>Dikarya</taxon>
        <taxon>Ascomycota</taxon>
        <taxon>Pezizomycotina</taxon>
        <taxon>Sordariomycetes</taxon>
        <taxon>Hypocreomycetidae</taxon>
        <taxon>Microascales</taxon>
        <taxon>Microascaceae</taxon>
        <taxon>Cephalotrichum</taxon>
    </lineage>
</organism>
<dbReference type="InterPro" id="IPR012776">
    <property type="entry name" value="Trimethyllysine_dOase"/>
</dbReference>
<comment type="catalytic activity">
    <reaction evidence="15">
        <text>N(6),N(6),N(6)-trimethyl-L-lysine + 2-oxoglutarate + O2 = (3S)-3-hydroxy-N(6),N(6),N(6)-trimethyl-L-lysine + succinate + CO2</text>
        <dbReference type="Rhea" id="RHEA:14181"/>
        <dbReference type="ChEBI" id="CHEBI:15379"/>
        <dbReference type="ChEBI" id="CHEBI:16526"/>
        <dbReference type="ChEBI" id="CHEBI:16810"/>
        <dbReference type="ChEBI" id="CHEBI:30031"/>
        <dbReference type="ChEBI" id="CHEBI:58100"/>
        <dbReference type="ChEBI" id="CHEBI:141499"/>
        <dbReference type="EC" id="1.14.11.8"/>
    </reaction>
</comment>
<dbReference type="Proteomes" id="UP001187682">
    <property type="component" value="Unassembled WGS sequence"/>
</dbReference>
<evidence type="ECO:0000313" key="18">
    <source>
        <dbReference type="EMBL" id="SPN98881.1"/>
    </source>
</evidence>
<comment type="cofactor">
    <cofactor evidence="2">
        <name>L-ascorbate</name>
        <dbReference type="ChEBI" id="CHEBI:38290"/>
    </cofactor>
</comment>
<dbReference type="SUPFAM" id="SSF51197">
    <property type="entry name" value="Clavaminate synthase-like"/>
    <property type="match status" value="1"/>
</dbReference>
<evidence type="ECO:0000256" key="8">
    <source>
        <dbReference type="ARBA" id="ARBA00022964"/>
    </source>
</evidence>
<gene>
    <name evidence="18" type="ORF">DNG_01921</name>
</gene>
<evidence type="ECO:0000256" key="11">
    <source>
        <dbReference type="ARBA" id="ARBA00030363"/>
    </source>
</evidence>
<sequence>MSLAWRATRLANRSRLCGHSIQTLRRNSTVPLRRRALITDAGIEVTPESSSQVKRTTLPSLWLRDNCRCTSCINQDTRQRNFNTFDLPKHIKPAEVNAGPDGLEVKWSGDGHRSHYPWDFISFYQENNRRADEDVSYRYWGAEIDENPPTVGYSEVMDASEGEKGVADLTRLIREYGFAFVSDCPHDDAGATEKLLERIAFIRITHYGGFYDFIPDLALADTAYTNLALPAHTDNTYFTDPAGLQSFHLMSHHAPHSSTGSGAAELGGKSLLVDGFHAANILRAEDPRAFDILTKVKLPWHASGNKGITIAPDKKYPVIELDEETGNVHRIRWNNDDRGVVPFTDGISPTEWYEAARTWYSILTRPEVECWTQLRPGRPLIFDNWRVLHGRSAFEGVRRICGGYINRDDFISRWRNTNFPREEILSRVVG</sequence>
<dbReference type="InterPro" id="IPR010376">
    <property type="entry name" value="GBBH-like_N"/>
</dbReference>
<evidence type="ECO:0000256" key="14">
    <source>
        <dbReference type="ARBA" id="ARBA00046008"/>
    </source>
</evidence>
<keyword evidence="9" id="KW-0560">Oxidoreductase</keyword>
<evidence type="ECO:0000256" key="10">
    <source>
        <dbReference type="ARBA" id="ARBA00023004"/>
    </source>
</evidence>
<dbReference type="Pfam" id="PF06155">
    <property type="entry name" value="GBBH-like_N"/>
    <property type="match status" value="1"/>
</dbReference>
<accession>A0AAE8MSP0</accession>
<dbReference type="CDD" id="cd00250">
    <property type="entry name" value="CAS_like"/>
    <property type="match status" value="1"/>
</dbReference>
<evidence type="ECO:0000256" key="13">
    <source>
        <dbReference type="ARBA" id="ARBA00032283"/>
    </source>
</evidence>
<dbReference type="Gene3D" id="3.60.130.10">
    <property type="entry name" value="Clavaminate synthase-like"/>
    <property type="match status" value="1"/>
</dbReference>
<evidence type="ECO:0000256" key="1">
    <source>
        <dbReference type="ARBA" id="ARBA00001954"/>
    </source>
</evidence>
<protein>
    <recommendedName>
        <fullName evidence="5">trimethyllysine dioxygenase</fullName>
        <ecNumber evidence="5">1.14.11.8</ecNumber>
    </recommendedName>
    <alternativeName>
        <fullName evidence="12">Epsilon-trimethyllysine 2-oxoglutarate dioxygenase</fullName>
    </alternativeName>
    <alternativeName>
        <fullName evidence="11">TML hydroxylase</fullName>
    </alternativeName>
    <alternativeName>
        <fullName evidence="13">TML-alpha-ketoglutarate dioxygenase</fullName>
    </alternativeName>
</protein>
<dbReference type="AlphaFoldDB" id="A0AAE8MSP0"/>
<evidence type="ECO:0000256" key="6">
    <source>
        <dbReference type="ARBA" id="ARBA00022723"/>
    </source>
</evidence>
<dbReference type="Gene3D" id="3.30.2020.30">
    <property type="match status" value="1"/>
</dbReference>
<dbReference type="FunFam" id="3.60.130.10:FF:000001">
    <property type="entry name" value="Trimethyllysine dioxygenase, mitochondrial"/>
    <property type="match status" value="1"/>
</dbReference>
<evidence type="ECO:0000259" key="16">
    <source>
        <dbReference type="Pfam" id="PF02668"/>
    </source>
</evidence>
<keyword evidence="19" id="KW-1185">Reference proteome</keyword>
<keyword evidence="7" id="KW-0124">Carnitine biosynthesis</keyword>
<dbReference type="InterPro" id="IPR003819">
    <property type="entry name" value="TauD/TfdA-like"/>
</dbReference>
<feature type="domain" description="Gamma-butyrobetaine hydroxylase-like N-terminal" evidence="17">
    <location>
        <begin position="54"/>
        <end position="121"/>
    </location>
</feature>
<keyword evidence="6" id="KW-0479">Metal-binding</keyword>
<dbReference type="GO" id="GO:0045329">
    <property type="term" value="P:carnitine biosynthetic process"/>
    <property type="evidence" value="ECO:0007669"/>
    <property type="project" value="UniProtKB-KW"/>
</dbReference>
<evidence type="ECO:0000256" key="12">
    <source>
        <dbReference type="ARBA" id="ARBA00031778"/>
    </source>
</evidence>
<dbReference type="PANTHER" id="PTHR10696">
    <property type="entry name" value="GAMMA-BUTYROBETAINE HYDROXYLASE-RELATED"/>
    <property type="match status" value="1"/>
</dbReference>
<dbReference type="GO" id="GO:0050353">
    <property type="term" value="F:trimethyllysine dioxygenase activity"/>
    <property type="evidence" value="ECO:0007669"/>
    <property type="project" value="UniProtKB-EC"/>
</dbReference>
<comment type="caution">
    <text evidence="18">The sequence shown here is derived from an EMBL/GenBank/DDBJ whole genome shotgun (WGS) entry which is preliminary data.</text>
</comment>
<evidence type="ECO:0000256" key="5">
    <source>
        <dbReference type="ARBA" id="ARBA00012267"/>
    </source>
</evidence>
<comment type="pathway">
    <text evidence="3">Amine and polyamine biosynthesis; carnitine biosynthesis.</text>
</comment>
<name>A0AAE8MSP0_9PEZI</name>
<evidence type="ECO:0000256" key="4">
    <source>
        <dbReference type="ARBA" id="ARBA00008654"/>
    </source>
</evidence>
<evidence type="ECO:0000256" key="2">
    <source>
        <dbReference type="ARBA" id="ARBA00001961"/>
    </source>
</evidence>
<evidence type="ECO:0000256" key="3">
    <source>
        <dbReference type="ARBA" id="ARBA00005022"/>
    </source>
</evidence>
<comment type="function">
    <text evidence="14">Converts trimethyllysine (TML) into hydroxytrimethyllysine (HTML).</text>
</comment>
<evidence type="ECO:0000259" key="17">
    <source>
        <dbReference type="Pfam" id="PF06155"/>
    </source>
</evidence>
<evidence type="ECO:0000256" key="7">
    <source>
        <dbReference type="ARBA" id="ARBA00022873"/>
    </source>
</evidence>
<evidence type="ECO:0000256" key="15">
    <source>
        <dbReference type="ARBA" id="ARBA00049334"/>
    </source>
</evidence>
<reference evidence="18" key="1">
    <citation type="submission" date="2018-03" db="EMBL/GenBank/DDBJ databases">
        <authorList>
            <person name="Guldener U."/>
        </authorList>
    </citation>
    <scope>NUCLEOTIDE SEQUENCE</scope>
</reference>
<comment type="similarity">
    <text evidence="4">Belongs to the gamma-BBH/TMLD family.</text>
</comment>
<dbReference type="NCBIfam" id="TIGR02410">
    <property type="entry name" value="carnitine_TMLD"/>
    <property type="match status" value="1"/>
</dbReference>
<evidence type="ECO:0000256" key="9">
    <source>
        <dbReference type="ARBA" id="ARBA00023002"/>
    </source>
</evidence>
<evidence type="ECO:0000313" key="19">
    <source>
        <dbReference type="Proteomes" id="UP001187682"/>
    </source>
</evidence>
<dbReference type="PANTHER" id="PTHR10696:SF51">
    <property type="entry name" value="TRIMETHYLLYSINE DIOXYGENASE, MITOCHONDRIAL"/>
    <property type="match status" value="1"/>
</dbReference>
<feature type="domain" description="TauD/TfdA-like" evidence="16">
    <location>
        <begin position="140"/>
        <end position="403"/>
    </location>
</feature>
<dbReference type="InterPro" id="IPR050411">
    <property type="entry name" value="AlphaKG_dependent_hydroxylases"/>
</dbReference>
<dbReference type="GO" id="GO:0005506">
    <property type="term" value="F:iron ion binding"/>
    <property type="evidence" value="ECO:0007669"/>
    <property type="project" value="InterPro"/>
</dbReference>
<dbReference type="EMBL" id="ONZQ02000002">
    <property type="protein sequence ID" value="SPN98881.1"/>
    <property type="molecule type" value="Genomic_DNA"/>
</dbReference>
<comment type="cofactor">
    <cofactor evidence="1">
        <name>Fe(2+)</name>
        <dbReference type="ChEBI" id="CHEBI:29033"/>
    </cofactor>
</comment>